<evidence type="ECO:0000313" key="1">
    <source>
        <dbReference type="EMBL" id="CAB4261871.1"/>
    </source>
</evidence>
<reference evidence="4" key="1">
    <citation type="journal article" date="2020" name="Genome Biol.">
        <title>Gamete binning: chromosome-level and haplotype-resolved genome assembly enabled by high-throughput single-cell sequencing of gamete genomes.</title>
        <authorList>
            <person name="Campoy J.A."/>
            <person name="Sun H."/>
            <person name="Goel M."/>
            <person name="Jiao W.-B."/>
            <person name="Folz-Donahue K."/>
            <person name="Wang N."/>
            <person name="Rubio M."/>
            <person name="Liu C."/>
            <person name="Kukat C."/>
            <person name="Ruiz D."/>
            <person name="Huettel B."/>
            <person name="Schneeberger K."/>
        </authorList>
    </citation>
    <scope>NUCLEOTIDE SEQUENCE [LARGE SCALE GENOMIC DNA]</scope>
    <source>
        <strain evidence="4">cv. Rojo Pasion</strain>
    </source>
</reference>
<protein>
    <submittedName>
        <fullName evidence="2">Uncharacterized protein</fullName>
    </submittedName>
</protein>
<evidence type="ECO:0000313" key="2">
    <source>
        <dbReference type="EMBL" id="CAB4292448.1"/>
    </source>
</evidence>
<dbReference type="AlphaFoldDB" id="A0A6J5W2K2"/>
<gene>
    <name evidence="1" type="ORF">CURHAP_LOCUS844</name>
    <name evidence="2" type="ORF">ORAREDHAP_LOCUS842</name>
</gene>
<dbReference type="EMBL" id="CAEKDK010000001">
    <property type="protein sequence ID" value="CAB4261871.1"/>
    <property type="molecule type" value="Genomic_DNA"/>
</dbReference>
<evidence type="ECO:0000313" key="4">
    <source>
        <dbReference type="Proteomes" id="UP000507245"/>
    </source>
</evidence>
<name>A0A6J5W2K2_PRUAR</name>
<dbReference type="Proteomes" id="UP000507222">
    <property type="component" value="Unassembled WGS sequence"/>
</dbReference>
<dbReference type="EMBL" id="CAEKKB010000001">
    <property type="protein sequence ID" value="CAB4292448.1"/>
    <property type="molecule type" value="Genomic_DNA"/>
</dbReference>
<keyword evidence="4" id="KW-1185">Reference proteome</keyword>
<reference evidence="2 3" key="2">
    <citation type="submission" date="2020-05" db="EMBL/GenBank/DDBJ databases">
        <authorList>
            <person name="Campoy J."/>
            <person name="Schneeberger K."/>
            <person name="Spophaly S."/>
        </authorList>
    </citation>
    <scope>NUCLEOTIDE SEQUENCE [LARGE SCALE GENOMIC DNA]</scope>
    <source>
        <strain evidence="2">PruArmRojPasFocal</strain>
    </source>
</reference>
<proteinExistence type="predicted"/>
<organism evidence="2 4">
    <name type="scientific">Prunus armeniaca</name>
    <name type="common">Apricot</name>
    <name type="synonym">Armeniaca vulgaris</name>
    <dbReference type="NCBI Taxonomy" id="36596"/>
    <lineage>
        <taxon>Eukaryota</taxon>
        <taxon>Viridiplantae</taxon>
        <taxon>Streptophyta</taxon>
        <taxon>Embryophyta</taxon>
        <taxon>Tracheophyta</taxon>
        <taxon>Spermatophyta</taxon>
        <taxon>Magnoliopsida</taxon>
        <taxon>eudicotyledons</taxon>
        <taxon>Gunneridae</taxon>
        <taxon>Pentapetalae</taxon>
        <taxon>rosids</taxon>
        <taxon>fabids</taxon>
        <taxon>Rosales</taxon>
        <taxon>Rosaceae</taxon>
        <taxon>Amygdaloideae</taxon>
        <taxon>Amygdaleae</taxon>
        <taxon>Prunus</taxon>
    </lineage>
</organism>
<accession>A0A6J5W2K2</accession>
<dbReference type="Proteomes" id="UP000507245">
    <property type="component" value="Unassembled WGS sequence"/>
</dbReference>
<evidence type="ECO:0000313" key="3">
    <source>
        <dbReference type="Proteomes" id="UP000507222"/>
    </source>
</evidence>
<sequence length="87" mass="10013">MEYAHSKPLSTTHQITLHGDRKTIYAKPNCNSTHQSKAPQLQNLNFHEGWLCGRSPEAVRQNASKKHRHVECHDSRLLSKWAVPRCD</sequence>